<feature type="coiled-coil region" evidence="1">
    <location>
        <begin position="300"/>
        <end position="331"/>
    </location>
</feature>
<dbReference type="EMBL" id="CACRUJ010000015">
    <property type="protein sequence ID" value="VYU28991.1"/>
    <property type="molecule type" value="Genomic_DNA"/>
</dbReference>
<protein>
    <submittedName>
        <fullName evidence="2">Uncharacterized protein</fullName>
    </submittedName>
</protein>
<reference evidence="2" key="1">
    <citation type="submission" date="2019-11" db="EMBL/GenBank/DDBJ databases">
        <authorList>
            <person name="Feng L."/>
        </authorList>
    </citation>
    <scope>NUCLEOTIDE SEQUENCE</scope>
    <source>
        <strain evidence="2">SSalivariusLFYP6</strain>
    </source>
</reference>
<evidence type="ECO:0000256" key="1">
    <source>
        <dbReference type="SAM" id="Coils"/>
    </source>
</evidence>
<gene>
    <name evidence="2" type="ORF">SSLFYP6_00299</name>
</gene>
<proteinExistence type="predicted"/>
<evidence type="ECO:0000313" key="2">
    <source>
        <dbReference type="EMBL" id="VYU28991.1"/>
    </source>
</evidence>
<organism evidence="2">
    <name type="scientific">Streptococcus salivarius</name>
    <dbReference type="NCBI Taxonomy" id="1304"/>
    <lineage>
        <taxon>Bacteria</taxon>
        <taxon>Bacillati</taxon>
        <taxon>Bacillota</taxon>
        <taxon>Bacilli</taxon>
        <taxon>Lactobacillales</taxon>
        <taxon>Streptococcaceae</taxon>
        <taxon>Streptococcus</taxon>
    </lineage>
</organism>
<name>A0A6N3DQP8_STRSL</name>
<accession>A0A6N3DQP8</accession>
<dbReference type="RefSeq" id="WP_156685454.1">
    <property type="nucleotide sequence ID" value="NZ_CACRUJ010000015.1"/>
</dbReference>
<keyword evidence="1" id="KW-0175">Coiled coil</keyword>
<sequence length="344" mass="40186">MDDILNIETIEQLQPFINNDNIMEIVMRGRNSKFKAFQKVVLNGIEQSEAKKTAEKIINLVAQNNNVLQNNLQLIQSVAKLQNLSLILNGLTLATTAAGFAILYEKLDRISVDITKQFNQLQDTMKQGNNVNTNFEFGKVLSEYTDMLDCRKRQKPYSEDKMRVLVDNIYNVLNLLYDSFKKDIVIDKQETILSIFSLLSMFTTSIKYFDELYYLNNREILSEGDAWHSSHSKWMGIYSNLLLPEFIERLQDYAFFEVGFYTLGVDIYCHELFNQVICQKQEIEDNQELIMAIKDSTILNNLREFNINELKQDLENALEEAFEDRQTEETSRVYNEIHKQIELL</sequence>
<dbReference type="AlphaFoldDB" id="A0A6N3DQP8"/>